<evidence type="ECO:0000313" key="2">
    <source>
        <dbReference type="Proteomes" id="UP000007524"/>
    </source>
</evidence>
<dbReference type="GeneID" id="14013087"/>
<evidence type="ECO:0008006" key="3">
    <source>
        <dbReference type="Google" id="ProtNLM"/>
    </source>
</evidence>
<dbReference type="InterPro" id="IPR024064">
    <property type="entry name" value="FdhE-like_sf"/>
</dbReference>
<dbReference type="Proteomes" id="UP000007524">
    <property type="component" value="Segment"/>
</dbReference>
<reference evidence="1 2" key="1">
    <citation type="journal article" date="2012" name="J. Virol.">
        <title>Genome of Klebsiella sp.-Infecting Bacteriophage vB_KleM_RaK2.</title>
        <authorList>
            <person name="Simoliunas E."/>
            <person name="Kaliniene L."/>
            <person name="Truncaite L."/>
            <person name="Klausa V."/>
            <person name="Zajanckauskaite A."/>
            <person name="Meskys R."/>
        </authorList>
    </citation>
    <scope>NUCLEOTIDE SEQUENCE [LARGE SCALE GENOMIC DNA]</scope>
</reference>
<dbReference type="SUPFAM" id="SSF144020">
    <property type="entry name" value="FdhE-like"/>
    <property type="match status" value="1"/>
</dbReference>
<dbReference type="RefSeq" id="YP_007007654.1">
    <property type="nucleotide sequence ID" value="NC_019526.1"/>
</dbReference>
<dbReference type="KEGG" id="vg:14013087"/>
<sequence length="341" mass="41112">MFIMYRIIKTDYNYDFYYMLPQDIINYNSRYQEPQKLIDNINNIKIQNLTVIGFFIKHENEYKATKTKILVAYHNIYYIILYNNLISTGKFTGRVECNNENIYYYLYSKRPLSTNHLEIIDIPNKKKIRAKDYIKVRCTKDGHEYYITLNKFFQNKKCPKCTNQIAYDMYNLTKFVYQKRPPEYTGIYITYIPFNINGKDDYLYLKCSYCETEWNTTNIHSYVNGGTGCPHCKISKGERKIKELLLHNNIKFEFQKKFKNCRNKKQLPFDFFINDVNVLIEYDGIQHFQPVEIFGGNKNYEQTLKNDQIKNQYCKDNNIRLIRIRYDEDPKEILTREGIIK</sequence>
<name>H6X4V6_9CAUD</name>
<keyword evidence="2" id="KW-1185">Reference proteome</keyword>
<organism evidence="1 2">
    <name type="scientific">Klebsiella phage vB_KleM_RaK2</name>
    <dbReference type="NCBI Taxonomy" id="1147094"/>
    <lineage>
        <taxon>Viruses</taxon>
        <taxon>Duplodnaviria</taxon>
        <taxon>Heunggongvirae</taxon>
        <taxon>Uroviricota</taxon>
        <taxon>Caudoviricetes</taxon>
        <taxon>Alcyoneusvirus</taxon>
        <taxon>Alcyoneusvirus RaK2</taxon>
    </lineage>
</organism>
<dbReference type="EMBL" id="JQ513383">
    <property type="protein sequence ID" value="AFA44772.1"/>
    <property type="molecule type" value="Genomic_DNA"/>
</dbReference>
<gene>
    <name evidence="1" type="ORF">RaK2_00499</name>
</gene>
<protein>
    <recommendedName>
        <fullName evidence="3">Homing endonuclease</fullName>
    </recommendedName>
</protein>
<dbReference type="OrthoDB" id="24132at10239"/>
<proteinExistence type="predicted"/>
<dbReference type="Gene3D" id="3.40.960.10">
    <property type="entry name" value="VSR Endonuclease"/>
    <property type="match status" value="1"/>
</dbReference>
<accession>H6X4V6</accession>
<evidence type="ECO:0000313" key="1">
    <source>
        <dbReference type="EMBL" id="AFA44772.1"/>
    </source>
</evidence>